<sequence>MGTRVSLKGHAGVLICEKVVNKTSINQDKTVFIYINLKRRLPSLIRKGLGWAFSRSSGPGGQNVNKRNTKALLRVDSSVVPSEFLSCVSSIPYFNGKRTRDGSLLFSSQKHRTQAKNRQECLQKLSNALDMAERLASPPSPPSAQHLQRIQARMDMANKKRLSDKHYRSNKKASRRAVQNEKW</sequence>
<proteinExistence type="predicted"/>
<protein>
    <submittedName>
        <fullName evidence="1">Uncharacterized protein</fullName>
    </submittedName>
</protein>
<comment type="caution">
    <text evidence="1">The sequence shown here is derived from an EMBL/GenBank/DDBJ whole genome shotgun (WGS) entry which is preliminary data.</text>
</comment>
<keyword evidence="2" id="KW-1185">Reference proteome</keyword>
<organism evidence="1 2">
    <name type="scientific">Pneumocystis oryctolagi</name>
    <dbReference type="NCBI Taxonomy" id="42067"/>
    <lineage>
        <taxon>Eukaryota</taxon>
        <taxon>Fungi</taxon>
        <taxon>Dikarya</taxon>
        <taxon>Ascomycota</taxon>
        <taxon>Taphrinomycotina</taxon>
        <taxon>Pneumocystomycetes</taxon>
        <taxon>Pneumocystaceae</taxon>
        <taxon>Pneumocystis</taxon>
    </lineage>
</organism>
<gene>
    <name evidence="1" type="ORF">PORY_001947</name>
</gene>
<reference evidence="1 2" key="1">
    <citation type="journal article" date="2021" name="Commun. Biol.">
        <title>Genomic insights into the host specific adaptation of the Pneumocystis genus.</title>
        <authorList>
            <person name="Cisse O.H."/>
            <person name="Ma L."/>
            <person name="Dekker J.P."/>
            <person name="Khil P.P."/>
            <person name="Youn J.-H."/>
            <person name="Brenchley J.M."/>
            <person name="Blair R."/>
            <person name="Pahar B."/>
            <person name="Chabe M."/>
            <person name="Van Rompay K.K.A."/>
            <person name="Keesler R."/>
            <person name="Sukura A."/>
            <person name="Hirsch V."/>
            <person name="Kutty G."/>
            <person name="Liu Y."/>
            <person name="Peng L."/>
            <person name="Chen J."/>
            <person name="Song J."/>
            <person name="Weissenbacher-Lang C."/>
            <person name="Xu J."/>
            <person name="Upham N.S."/>
            <person name="Stajich J.E."/>
            <person name="Cuomo C.A."/>
            <person name="Cushion M.T."/>
            <person name="Kovacs J.A."/>
        </authorList>
    </citation>
    <scope>NUCLEOTIDE SEQUENCE [LARGE SCALE GENOMIC DNA]</scope>
    <source>
        <strain evidence="1 2">RABM</strain>
    </source>
</reference>
<dbReference type="EMBL" id="JABTEG010000007">
    <property type="protein sequence ID" value="KAG4304554.1"/>
    <property type="molecule type" value="Genomic_DNA"/>
</dbReference>
<name>A0ACB7CA07_9ASCO</name>
<accession>A0ACB7CA07</accession>
<evidence type="ECO:0000313" key="1">
    <source>
        <dbReference type="EMBL" id="KAG4304554.1"/>
    </source>
</evidence>
<dbReference type="Proteomes" id="UP000768646">
    <property type="component" value="Unassembled WGS sequence"/>
</dbReference>
<evidence type="ECO:0000313" key="2">
    <source>
        <dbReference type="Proteomes" id="UP000768646"/>
    </source>
</evidence>